<evidence type="ECO:0000313" key="2">
    <source>
        <dbReference type="Proteomes" id="UP001364764"/>
    </source>
</evidence>
<dbReference type="GeneID" id="93479064"/>
<dbReference type="RefSeq" id="WP_280530859.1">
    <property type="nucleotide sequence ID" value="NZ_CP145892.1"/>
</dbReference>
<dbReference type="EMBL" id="CP145892">
    <property type="protein sequence ID" value="WWP19920.1"/>
    <property type="molecule type" value="Genomic_DNA"/>
</dbReference>
<reference evidence="1 2" key="1">
    <citation type="submission" date="2024-02" db="EMBL/GenBank/DDBJ databases">
        <title>Complete sequences of two Paenibacillus sp. strains and one Lysinibacillus strain isolated from the environment on STAA medium highlight biotechnological potential.</title>
        <authorList>
            <person name="Attere S.A."/>
            <person name="Piche L.C."/>
            <person name="Intertaglia L."/>
            <person name="Lami R."/>
            <person name="Charette S.J."/>
            <person name="Vincent A.T."/>
        </authorList>
    </citation>
    <scope>NUCLEOTIDE SEQUENCE [LARGE SCALE GENOMIC DNA]</scope>
    <source>
        <strain evidence="1 2">Y5S-7</strain>
    </source>
</reference>
<proteinExistence type="predicted"/>
<accession>A0ABD8AQU3</accession>
<evidence type="ECO:0000313" key="1">
    <source>
        <dbReference type="EMBL" id="WWP19920.1"/>
    </source>
</evidence>
<organism evidence="1 2">
    <name type="scientific">Paenibacillus amylolyticus</name>
    <dbReference type="NCBI Taxonomy" id="1451"/>
    <lineage>
        <taxon>Bacteria</taxon>
        <taxon>Bacillati</taxon>
        <taxon>Bacillota</taxon>
        <taxon>Bacilli</taxon>
        <taxon>Bacillales</taxon>
        <taxon>Paenibacillaceae</taxon>
        <taxon>Paenibacillus</taxon>
    </lineage>
</organism>
<sequence length="40" mass="4292">MSSIPKSNSETHVKPNPVFGWLVRGNHIEAEESEAAASLA</sequence>
<dbReference type="Proteomes" id="UP001364764">
    <property type="component" value="Chromosome"/>
</dbReference>
<protein>
    <submittedName>
        <fullName evidence="1">Uncharacterized protein</fullName>
    </submittedName>
</protein>
<dbReference type="AlphaFoldDB" id="A0ABD8AQU3"/>
<name>A0ABD8AQU3_PAEAM</name>
<gene>
    <name evidence="1" type="ORF">V6668_26325</name>
</gene>